<dbReference type="PANTHER" id="PTHR35218">
    <property type="entry name" value="RNASE H DOMAIN-CONTAINING PROTEIN"/>
    <property type="match status" value="1"/>
</dbReference>
<accession>A0AAP0LHT1</accession>
<keyword evidence="3" id="KW-1185">Reference proteome</keyword>
<comment type="caution">
    <text evidence="2">The sequence shown here is derived from an EMBL/GenBank/DDBJ whole genome shotgun (WGS) entry which is preliminary data.</text>
</comment>
<sequence length="225" mass="25568">MMNPHYVPTTLDPLKHTTIVFYNPSNKPIDTQEMDGVNLHHSDLRAKGHTLPYSGDPLDLYGGNMDLEMEDDESDLTYVEDEEDDATTDGEDSFVEDTPMNEEDGTHESANKEISTPLYILMIMSISVMFWNVQRAGASNFRLSFDVIIQCYTSSMVVMFEPRISGQKANNFIRGCGFERSHRIEAVGFSGGIWILWRDFLTVEIILNHKQFVHFKIISSNGLES</sequence>
<dbReference type="AlphaFoldDB" id="A0AAP0LHT1"/>
<feature type="compositionally biased region" description="Acidic residues" evidence="1">
    <location>
        <begin position="80"/>
        <end position="103"/>
    </location>
</feature>
<reference evidence="2 3" key="1">
    <citation type="submission" date="2024-05" db="EMBL/GenBank/DDBJ databases">
        <title>Haplotype-resolved chromosome-level genome assembly of Huyou (Citrus changshanensis).</title>
        <authorList>
            <person name="Miao C."/>
            <person name="Chen W."/>
            <person name="Wu Y."/>
            <person name="Wang L."/>
            <person name="Zhao S."/>
            <person name="Grierson D."/>
            <person name="Xu C."/>
            <person name="Chen K."/>
        </authorList>
    </citation>
    <scope>NUCLEOTIDE SEQUENCE [LARGE SCALE GENOMIC DNA]</scope>
    <source>
        <strain evidence="2">01-14</strain>
        <tissue evidence="2">Leaf</tissue>
    </source>
</reference>
<organism evidence="2 3">
    <name type="scientific">Citrus x changshan-huyou</name>
    <dbReference type="NCBI Taxonomy" id="2935761"/>
    <lineage>
        <taxon>Eukaryota</taxon>
        <taxon>Viridiplantae</taxon>
        <taxon>Streptophyta</taxon>
        <taxon>Embryophyta</taxon>
        <taxon>Tracheophyta</taxon>
        <taxon>Spermatophyta</taxon>
        <taxon>Magnoliopsida</taxon>
        <taxon>eudicotyledons</taxon>
        <taxon>Gunneridae</taxon>
        <taxon>Pentapetalae</taxon>
        <taxon>rosids</taxon>
        <taxon>malvids</taxon>
        <taxon>Sapindales</taxon>
        <taxon>Rutaceae</taxon>
        <taxon>Aurantioideae</taxon>
        <taxon>Citrus</taxon>
    </lineage>
</organism>
<gene>
    <name evidence="2" type="ORF">WN944_027337</name>
</gene>
<feature type="region of interest" description="Disordered" evidence="1">
    <location>
        <begin position="80"/>
        <end position="109"/>
    </location>
</feature>
<evidence type="ECO:0000313" key="2">
    <source>
        <dbReference type="EMBL" id="KAK9175331.1"/>
    </source>
</evidence>
<name>A0AAP0LHT1_9ROSI</name>
<evidence type="ECO:0000313" key="3">
    <source>
        <dbReference type="Proteomes" id="UP001428341"/>
    </source>
</evidence>
<proteinExistence type="predicted"/>
<evidence type="ECO:0000256" key="1">
    <source>
        <dbReference type="SAM" id="MobiDB-lite"/>
    </source>
</evidence>
<dbReference type="Proteomes" id="UP001428341">
    <property type="component" value="Unassembled WGS sequence"/>
</dbReference>
<dbReference type="PANTHER" id="PTHR35218:SF9">
    <property type="entry name" value="ENDONUCLEASE_EXONUCLEASE_PHOSPHATASE DOMAIN-CONTAINING PROTEIN"/>
    <property type="match status" value="1"/>
</dbReference>
<dbReference type="EMBL" id="JBCGBO010000025">
    <property type="protein sequence ID" value="KAK9175331.1"/>
    <property type="molecule type" value="Genomic_DNA"/>
</dbReference>
<protein>
    <submittedName>
        <fullName evidence="2">Uncharacterized protein</fullName>
    </submittedName>
</protein>